<dbReference type="AlphaFoldDB" id="A0A3M0IYI3"/>
<evidence type="ECO:0000313" key="2">
    <source>
        <dbReference type="EMBL" id="RMB91559.1"/>
    </source>
</evidence>
<accession>A0A3M0IYI3</accession>
<dbReference type="EMBL" id="QRBI01000235">
    <property type="protein sequence ID" value="RMB91559.1"/>
    <property type="molecule type" value="Genomic_DNA"/>
</dbReference>
<evidence type="ECO:0000313" key="3">
    <source>
        <dbReference type="Proteomes" id="UP000269221"/>
    </source>
</evidence>
<comment type="caution">
    <text evidence="2">The sequence shown here is derived from an EMBL/GenBank/DDBJ whole genome shotgun (WGS) entry which is preliminary data.</text>
</comment>
<organism evidence="2 3">
    <name type="scientific">Hirundo rustica rustica</name>
    <dbReference type="NCBI Taxonomy" id="333673"/>
    <lineage>
        <taxon>Eukaryota</taxon>
        <taxon>Metazoa</taxon>
        <taxon>Chordata</taxon>
        <taxon>Craniata</taxon>
        <taxon>Vertebrata</taxon>
        <taxon>Euteleostomi</taxon>
        <taxon>Archelosauria</taxon>
        <taxon>Archosauria</taxon>
        <taxon>Dinosauria</taxon>
        <taxon>Saurischia</taxon>
        <taxon>Theropoda</taxon>
        <taxon>Coelurosauria</taxon>
        <taxon>Aves</taxon>
        <taxon>Neognathae</taxon>
        <taxon>Neoaves</taxon>
        <taxon>Telluraves</taxon>
        <taxon>Australaves</taxon>
        <taxon>Passeriformes</taxon>
        <taxon>Sylvioidea</taxon>
        <taxon>Hirundinidae</taxon>
        <taxon>Hirundo</taxon>
    </lineage>
</organism>
<sequence length="262" mass="28810">MVAPAARHMVKECNPRFCGTENGVLRNVTSLNKAGDAEGIGKQKPGIPSKLYSIGMVYSHKGNLFGRKSSRGKSGKLPLGETVPEKPVCQARGIFSLKYKASKELRLIATAREFLAPSSGIMLEMERTGSSPLIISEHGHHHQTHGTASIPSPGTEPPRTLSPGKGYWLRMFTNCGIYALEDCKHHSMYSSSEGMNELSRSNILISTQLFILVIHSCKGVPKHLINTEQQLLDHVRIWTPAGEEDLLNSVPEGYYANNQEPY</sequence>
<feature type="region of interest" description="Disordered" evidence="1">
    <location>
        <begin position="139"/>
        <end position="160"/>
    </location>
</feature>
<evidence type="ECO:0000256" key="1">
    <source>
        <dbReference type="SAM" id="MobiDB-lite"/>
    </source>
</evidence>
<proteinExistence type="predicted"/>
<dbReference type="Proteomes" id="UP000269221">
    <property type="component" value="Unassembled WGS sequence"/>
</dbReference>
<dbReference type="OrthoDB" id="10580787at2759"/>
<keyword evidence="3" id="KW-1185">Reference proteome</keyword>
<protein>
    <submittedName>
        <fullName evidence="2">Uncharacterized protein</fullName>
    </submittedName>
</protein>
<name>A0A3M0IYI3_HIRRU</name>
<reference evidence="2 3" key="1">
    <citation type="submission" date="2018-07" db="EMBL/GenBank/DDBJ databases">
        <title>A high quality draft genome assembly of the barn swallow (H. rustica rustica).</title>
        <authorList>
            <person name="Formenti G."/>
            <person name="Chiara M."/>
            <person name="Poveda L."/>
            <person name="Francoijs K.-J."/>
            <person name="Bonisoli-Alquati A."/>
            <person name="Canova L."/>
            <person name="Gianfranceschi L."/>
            <person name="Horner D.S."/>
            <person name="Saino N."/>
        </authorList>
    </citation>
    <scope>NUCLEOTIDE SEQUENCE [LARGE SCALE GENOMIC DNA]</scope>
    <source>
        <strain evidence="2">Chelidonia</strain>
        <tissue evidence="2">Blood</tissue>
    </source>
</reference>
<gene>
    <name evidence="2" type="ORF">DUI87_31788</name>
</gene>